<evidence type="ECO:0000313" key="1">
    <source>
        <dbReference type="EMBL" id="OHX45026.1"/>
    </source>
</evidence>
<dbReference type="Proteomes" id="UP000180194">
    <property type="component" value="Unassembled WGS sequence"/>
</dbReference>
<accession>A0ABX3CP41</accession>
<organism evidence="1 2">
    <name type="scientific">Cytobacillus oceanisediminis</name>
    <dbReference type="NCBI Taxonomy" id="665099"/>
    <lineage>
        <taxon>Bacteria</taxon>
        <taxon>Bacillati</taxon>
        <taxon>Bacillota</taxon>
        <taxon>Bacilli</taxon>
        <taxon>Bacillales</taxon>
        <taxon>Bacillaceae</taxon>
        <taxon>Cytobacillus</taxon>
    </lineage>
</organism>
<name>A0ABX3CP41_9BACI</name>
<proteinExistence type="predicted"/>
<gene>
    <name evidence="1" type="ORF">BBV17_24180</name>
</gene>
<keyword evidence="2" id="KW-1185">Reference proteome</keyword>
<evidence type="ECO:0000313" key="2">
    <source>
        <dbReference type="Proteomes" id="UP000180194"/>
    </source>
</evidence>
<reference evidence="1 2" key="1">
    <citation type="submission" date="2016-07" db="EMBL/GenBank/DDBJ databases">
        <title>Bacillus oceanisediminis whole genome.</title>
        <authorList>
            <person name="Pal Y."/>
            <person name="Verma A."/>
            <person name="Mual P."/>
            <person name="Srinivasan K."/>
        </authorList>
    </citation>
    <scope>NUCLEOTIDE SEQUENCE [LARGE SCALE GENOMIC DNA]</scope>
    <source>
        <strain evidence="1 2">Bhandara28</strain>
    </source>
</reference>
<protein>
    <submittedName>
        <fullName evidence="1">Uncharacterized protein</fullName>
    </submittedName>
</protein>
<dbReference type="RefSeq" id="WP_009335669.1">
    <property type="nucleotide sequence ID" value="NZ_MBRJ01000039.1"/>
</dbReference>
<dbReference type="EMBL" id="MBRJ01000039">
    <property type="protein sequence ID" value="OHX45026.1"/>
    <property type="molecule type" value="Genomic_DNA"/>
</dbReference>
<sequence>MFIKEVIDEKLGELFDIQSKAVIQSTGAKQIILVETTTDYVLVTIKDFTDQPIGNYDIFVEHRVRKSDSHLTDMANMTSFLQMDSEKNILRLQERIFNITTDLIDAAKSFNENTILASSNENT</sequence>
<comment type="caution">
    <text evidence="1">The sequence shown here is derived from an EMBL/GenBank/DDBJ whole genome shotgun (WGS) entry which is preliminary data.</text>
</comment>